<dbReference type="PATRIC" id="fig|1195236.3.peg.2907"/>
<name>S0FMB8_RUMCE</name>
<gene>
    <name evidence="3" type="ORF">CTER_2588</name>
</gene>
<dbReference type="EMBL" id="AORV01000036">
    <property type="protein sequence ID" value="EMS71471.1"/>
    <property type="molecule type" value="Genomic_DNA"/>
</dbReference>
<evidence type="ECO:0000313" key="4">
    <source>
        <dbReference type="Proteomes" id="UP000014155"/>
    </source>
</evidence>
<dbReference type="eggNOG" id="COG2844">
    <property type="taxonomic scope" value="Bacteria"/>
</dbReference>
<keyword evidence="1" id="KW-0547">Nucleotide-binding</keyword>
<organism evidence="3 4">
    <name type="scientific">Ruminiclostridium cellobioparum subsp. termitidis CT1112</name>
    <dbReference type="NCBI Taxonomy" id="1195236"/>
    <lineage>
        <taxon>Bacteria</taxon>
        <taxon>Bacillati</taxon>
        <taxon>Bacillota</taxon>
        <taxon>Clostridia</taxon>
        <taxon>Eubacteriales</taxon>
        <taxon>Oscillospiraceae</taxon>
        <taxon>Ruminiclostridium</taxon>
    </lineage>
</organism>
<protein>
    <submittedName>
        <fullName evidence="3">Putative domain HDIG</fullName>
    </submittedName>
</protein>
<dbReference type="InterPro" id="IPR003607">
    <property type="entry name" value="HD/PDEase_dom"/>
</dbReference>
<accession>S0FMB8</accession>
<dbReference type="InterPro" id="IPR006675">
    <property type="entry name" value="HDIG_dom"/>
</dbReference>
<dbReference type="InterPro" id="IPR006674">
    <property type="entry name" value="HD_domain"/>
</dbReference>
<dbReference type="STRING" id="1195236.CTER_2588"/>
<dbReference type="SUPFAM" id="SSF109604">
    <property type="entry name" value="HD-domain/PDEase-like"/>
    <property type="match status" value="1"/>
</dbReference>
<evidence type="ECO:0000313" key="3">
    <source>
        <dbReference type="EMBL" id="EMS71471.1"/>
    </source>
</evidence>
<dbReference type="PANTHER" id="PTHR47545">
    <property type="entry name" value="MULTIFUNCTIONAL CCA PROTEIN"/>
    <property type="match status" value="1"/>
</dbReference>
<evidence type="ECO:0000259" key="2">
    <source>
        <dbReference type="SMART" id="SM00471"/>
    </source>
</evidence>
<evidence type="ECO:0000256" key="1">
    <source>
        <dbReference type="ARBA" id="ARBA00022741"/>
    </source>
</evidence>
<dbReference type="GO" id="GO:0000166">
    <property type="term" value="F:nucleotide binding"/>
    <property type="evidence" value="ECO:0007669"/>
    <property type="project" value="UniProtKB-KW"/>
</dbReference>
<feature type="domain" description="HD/PDEase" evidence="2">
    <location>
        <begin position="56"/>
        <end position="191"/>
    </location>
</feature>
<dbReference type="Proteomes" id="UP000014155">
    <property type="component" value="Unassembled WGS sequence"/>
</dbReference>
<sequence length="205" mass="23707">MTIEHNVFTEIETHLLEDKQPSIYLEDISKTPLFEKYPLVLLNNLKKTGQSPRHHPEGNVWNHTMLVVDQAAKVRDKSRDPRAFMWAALLHDIGKPDTTKIRKGRITSYDHDIAGADLTRKFLAGYLEEEGFVNKVAELVRWHMQILFVNNNLPFSDVRSMLRKTDVDEVALLGFCDRMGRLHADRSEEEENIKRFLAKVKANQA</sequence>
<dbReference type="CDD" id="cd00077">
    <property type="entry name" value="HDc"/>
    <property type="match status" value="1"/>
</dbReference>
<dbReference type="PANTHER" id="PTHR47545:SF2">
    <property type="entry name" value="CC-ADDING TRNA NUCLEOTIDYLTRANSFERASE"/>
    <property type="match status" value="1"/>
</dbReference>
<dbReference type="AlphaFoldDB" id="S0FMB8"/>
<reference evidence="3 4" key="1">
    <citation type="journal article" date="2013" name="Genome Announc.">
        <title>Draft Genome Sequence of the Cellulolytic, Mesophilic, Anaerobic Bacterium Clostridium termitidis Strain CT1112 (DSM 5398).</title>
        <authorList>
            <person name="Lal S."/>
            <person name="Ramachandran U."/>
            <person name="Zhang X."/>
            <person name="Munir R."/>
            <person name="Sparling R."/>
            <person name="Levin D.B."/>
        </authorList>
    </citation>
    <scope>NUCLEOTIDE SEQUENCE [LARGE SCALE GENOMIC DNA]</scope>
    <source>
        <strain evidence="3 4">CT1112</strain>
    </source>
</reference>
<dbReference type="RefSeq" id="WP_004626194.1">
    <property type="nucleotide sequence ID" value="NZ_AORV01000036.1"/>
</dbReference>
<comment type="caution">
    <text evidence="3">The sequence shown here is derived from an EMBL/GenBank/DDBJ whole genome shotgun (WGS) entry which is preliminary data.</text>
</comment>
<dbReference type="NCBIfam" id="TIGR00277">
    <property type="entry name" value="HDIG"/>
    <property type="match status" value="1"/>
</dbReference>
<proteinExistence type="predicted"/>
<dbReference type="Pfam" id="PF01966">
    <property type="entry name" value="HD"/>
    <property type="match status" value="1"/>
</dbReference>
<dbReference type="InterPro" id="IPR050124">
    <property type="entry name" value="tRNA_CCA-adding_enzyme"/>
</dbReference>
<keyword evidence="4" id="KW-1185">Reference proteome</keyword>
<dbReference type="SMART" id="SM00471">
    <property type="entry name" value="HDc"/>
    <property type="match status" value="1"/>
</dbReference>
<dbReference type="Gene3D" id="1.10.3090.10">
    <property type="entry name" value="cca-adding enzyme, domain 2"/>
    <property type="match status" value="1"/>
</dbReference>